<evidence type="ECO:0000259" key="6">
    <source>
        <dbReference type="PROSITE" id="PS51099"/>
    </source>
</evidence>
<dbReference type="SUPFAM" id="SSF46785">
    <property type="entry name" value="Winged helix' DNA-binding domain"/>
    <property type="match status" value="1"/>
</dbReference>
<dbReference type="Gene3D" id="3.40.50.2300">
    <property type="match status" value="1"/>
</dbReference>
<dbReference type="SUPFAM" id="SSF52794">
    <property type="entry name" value="PTS system IIB component-like"/>
    <property type="match status" value="1"/>
</dbReference>
<dbReference type="PANTHER" id="PTHR30185">
    <property type="entry name" value="CRYPTIC BETA-GLUCOSIDE BGL OPERON ANTITERMINATOR"/>
    <property type="match status" value="1"/>
</dbReference>
<dbReference type="Pfam" id="PF00874">
    <property type="entry name" value="PRD"/>
    <property type="match status" value="1"/>
</dbReference>
<evidence type="ECO:0000256" key="3">
    <source>
        <dbReference type="ARBA" id="ARBA00023015"/>
    </source>
</evidence>
<dbReference type="OrthoDB" id="3239954at2"/>
<keyword evidence="4" id="KW-0804">Transcription</keyword>
<feature type="domain" description="PTS EIIB type-2" evidence="6">
    <location>
        <begin position="391"/>
        <end position="480"/>
    </location>
</feature>
<dbReference type="InterPro" id="IPR016152">
    <property type="entry name" value="PTrfase/Anion_transptr"/>
</dbReference>
<keyword evidence="2" id="KW-0677">Repeat</keyword>
<gene>
    <name evidence="8" type="ORF">BU202_03505</name>
</gene>
<dbReference type="PROSITE" id="PS51099">
    <property type="entry name" value="PTS_EIIB_TYPE_2"/>
    <property type="match status" value="1"/>
</dbReference>
<dbReference type="InterPro" id="IPR050661">
    <property type="entry name" value="BglG_antiterminators"/>
</dbReference>
<keyword evidence="1" id="KW-0808">Transferase</keyword>
<dbReference type="Pfam" id="PF00359">
    <property type="entry name" value="PTS_EIIA_2"/>
    <property type="match status" value="1"/>
</dbReference>
<dbReference type="AlphaFoldDB" id="A0A1Q8E8E1"/>
<dbReference type="GO" id="GO:0008982">
    <property type="term" value="F:protein-N(PI)-phosphohistidine-sugar phosphotransferase activity"/>
    <property type="evidence" value="ECO:0007669"/>
    <property type="project" value="InterPro"/>
</dbReference>
<keyword evidence="9" id="KW-1185">Reference proteome</keyword>
<dbReference type="InterPro" id="IPR036388">
    <property type="entry name" value="WH-like_DNA-bd_sf"/>
</dbReference>
<dbReference type="Gene3D" id="1.10.10.10">
    <property type="entry name" value="Winged helix-like DNA-binding domain superfamily/Winged helix DNA-binding domain"/>
    <property type="match status" value="2"/>
</dbReference>
<dbReference type="CDD" id="cd00211">
    <property type="entry name" value="PTS_IIA_fru"/>
    <property type="match status" value="1"/>
</dbReference>
<dbReference type="RefSeq" id="WP_075104424.1">
    <property type="nucleotide sequence ID" value="NZ_MSJM01000003.1"/>
</dbReference>
<dbReference type="InterPro" id="IPR011608">
    <property type="entry name" value="PRD"/>
</dbReference>
<feature type="domain" description="PRD" evidence="7">
    <location>
        <begin position="283"/>
        <end position="390"/>
    </location>
</feature>
<dbReference type="GO" id="GO:0009401">
    <property type="term" value="P:phosphoenolpyruvate-dependent sugar phosphotransferase system"/>
    <property type="evidence" value="ECO:0007669"/>
    <property type="project" value="InterPro"/>
</dbReference>
<feature type="domain" description="PTS EIIA type-2" evidence="5">
    <location>
        <begin position="489"/>
        <end position="628"/>
    </location>
</feature>
<evidence type="ECO:0000313" key="9">
    <source>
        <dbReference type="Proteomes" id="UP000186890"/>
    </source>
</evidence>
<evidence type="ECO:0000259" key="5">
    <source>
        <dbReference type="PROSITE" id="PS51094"/>
    </source>
</evidence>
<dbReference type="SUPFAM" id="SSF63520">
    <property type="entry name" value="PTS-regulatory domain, PRD"/>
    <property type="match status" value="1"/>
</dbReference>
<dbReference type="PANTHER" id="PTHR30185:SF18">
    <property type="entry name" value="TRANSCRIPTIONAL REGULATOR MTLR"/>
    <property type="match status" value="1"/>
</dbReference>
<reference evidence="9" key="1">
    <citation type="submission" date="2016-12" db="EMBL/GenBank/DDBJ databases">
        <authorList>
            <person name="Gulvik C.A."/>
        </authorList>
    </citation>
    <scope>NUCLEOTIDE SEQUENCE [LARGE SCALE GENOMIC DNA]</scope>
    <source>
        <strain evidence="9">NED12-00049-6B</strain>
    </source>
</reference>
<dbReference type="InterPro" id="IPR036634">
    <property type="entry name" value="PRD_sf"/>
</dbReference>
<dbReference type="PROSITE" id="PS51372">
    <property type="entry name" value="PRD_2"/>
    <property type="match status" value="1"/>
</dbReference>
<proteinExistence type="predicted"/>
<dbReference type="Proteomes" id="UP000186890">
    <property type="component" value="Unassembled WGS sequence"/>
</dbReference>
<protein>
    <submittedName>
        <fullName evidence="8">Uncharacterized protein</fullName>
    </submittedName>
</protein>
<dbReference type="InterPro" id="IPR002178">
    <property type="entry name" value="PTS_EIIA_type-2_dom"/>
</dbReference>
<dbReference type="PROSITE" id="PS51094">
    <property type="entry name" value="PTS_EIIA_TYPE_2"/>
    <property type="match status" value="1"/>
</dbReference>
<keyword evidence="3" id="KW-0805">Transcription regulation</keyword>
<dbReference type="InterPro" id="IPR036390">
    <property type="entry name" value="WH_DNA-bd_sf"/>
</dbReference>
<dbReference type="CDD" id="cd05568">
    <property type="entry name" value="PTS_IIB_bgl_like"/>
    <property type="match status" value="1"/>
</dbReference>
<dbReference type="InterPro" id="IPR036095">
    <property type="entry name" value="PTS_EIIB-like_sf"/>
</dbReference>
<name>A0A1Q8E8E1_9STRE</name>
<dbReference type="SUPFAM" id="SSF55804">
    <property type="entry name" value="Phoshotransferase/anion transport protein"/>
    <property type="match status" value="1"/>
</dbReference>
<sequence>MLTQRQIKLVRMMKGERSPKQAAYFANKLGVSVRTIHKEIRNLEQRGIVFEKRRGVGISLVSYEDLLEGVDAHDCQVTRRIDIMQDLLFQNKQTSFNDLAERYFVSKSSIKQDLETITLILLRGTSGELLSNHHGTRLVFPTTEDKITAFVNFNQYIIEQNAFANGAKTPDIIDSLLPYYTRDMIQVCSNVLYTYVRENIHAISEVYIQHCLTFLIAQVYQLSQGEHSVGNASLFHQKADAFYMDSAVKILHKISLRLDLEYTNEDVEYLSQKLLLYRFEPMPRQYVDSNLVTGLIEQVSQALNVDFSNDTTLLEQLTVHIPPMLSRLRSHTLVKNPFTEQIKLEFSIVFNVLWLAVSDFSETIGQEFNEDEIAFLTIYFQLALEKIGVSRKILVVCSTGIVTSELLIHRIKNNLPSLDKVEVASSMEAAQLDLEAYDVILTTIPLQQKASHIYFVSPLISEQELSRLLNAHTTRTSVSSKRKPSNLAAYLSEDLVFYHDHYHSSAEAIQALSNTLADRGFVTEGFQQTMLDREEFGNTDLPIGVAIPHGKPQEVQQTFVAIAKSSKKFKWKDYFVDLIFIIGISPNDMSKTKSIISGIYELIHTDERLTALRHAKNRTEVLKIVYERA</sequence>
<dbReference type="InterPro" id="IPR013011">
    <property type="entry name" value="PTS_EIIB_2"/>
</dbReference>
<evidence type="ECO:0000256" key="2">
    <source>
        <dbReference type="ARBA" id="ARBA00022737"/>
    </source>
</evidence>
<dbReference type="GO" id="GO:0006355">
    <property type="term" value="P:regulation of DNA-templated transcription"/>
    <property type="evidence" value="ECO:0007669"/>
    <property type="project" value="InterPro"/>
</dbReference>
<dbReference type="EMBL" id="MSJM01000003">
    <property type="protein sequence ID" value="OLF48071.1"/>
    <property type="molecule type" value="Genomic_DNA"/>
</dbReference>
<comment type="caution">
    <text evidence="8">The sequence shown here is derived from an EMBL/GenBank/DDBJ whole genome shotgun (WGS) entry which is preliminary data.</text>
</comment>
<evidence type="ECO:0000256" key="4">
    <source>
        <dbReference type="ARBA" id="ARBA00023163"/>
    </source>
</evidence>
<dbReference type="Gene3D" id="1.10.1790.10">
    <property type="entry name" value="PRD domain"/>
    <property type="match status" value="1"/>
</dbReference>
<evidence type="ECO:0000256" key="1">
    <source>
        <dbReference type="ARBA" id="ARBA00022679"/>
    </source>
</evidence>
<accession>A0A1Q8E8E1</accession>
<dbReference type="Pfam" id="PF08279">
    <property type="entry name" value="HTH_11"/>
    <property type="match status" value="1"/>
</dbReference>
<organism evidence="8 9">
    <name type="scientific">Streptococcus cuniculi</name>
    <dbReference type="NCBI Taxonomy" id="1432788"/>
    <lineage>
        <taxon>Bacteria</taxon>
        <taxon>Bacillati</taxon>
        <taxon>Bacillota</taxon>
        <taxon>Bacilli</taxon>
        <taxon>Lactobacillales</taxon>
        <taxon>Streptococcaceae</taxon>
        <taxon>Streptococcus</taxon>
    </lineage>
</organism>
<dbReference type="InterPro" id="IPR013196">
    <property type="entry name" value="HTH_11"/>
</dbReference>
<dbReference type="Gene3D" id="3.40.930.10">
    <property type="entry name" value="Mannitol-specific EII, Chain A"/>
    <property type="match status" value="1"/>
</dbReference>
<evidence type="ECO:0000259" key="7">
    <source>
        <dbReference type="PROSITE" id="PS51372"/>
    </source>
</evidence>
<evidence type="ECO:0000313" key="8">
    <source>
        <dbReference type="EMBL" id="OLF48071.1"/>
    </source>
</evidence>